<dbReference type="Gene3D" id="3.40.50.1390">
    <property type="entry name" value="Resolvase, N-terminal catalytic domain"/>
    <property type="match status" value="1"/>
</dbReference>
<evidence type="ECO:0000256" key="3">
    <source>
        <dbReference type="ARBA" id="ARBA00022833"/>
    </source>
</evidence>
<dbReference type="Pfam" id="PF00239">
    <property type="entry name" value="Resolvase"/>
    <property type="match status" value="1"/>
</dbReference>
<dbReference type="PROSITE" id="PS50016">
    <property type="entry name" value="ZF_PHD_2"/>
    <property type="match status" value="1"/>
</dbReference>
<evidence type="ECO:0000313" key="5">
    <source>
        <dbReference type="EMBL" id="QHU20082.1"/>
    </source>
</evidence>
<dbReference type="Pfam" id="PF00628">
    <property type="entry name" value="PHD"/>
    <property type="match status" value="1"/>
</dbReference>
<dbReference type="InterPro" id="IPR013083">
    <property type="entry name" value="Znf_RING/FYVE/PHD"/>
</dbReference>
<evidence type="ECO:0000256" key="1">
    <source>
        <dbReference type="ARBA" id="ARBA00022723"/>
    </source>
</evidence>
<dbReference type="Gene3D" id="3.90.1750.20">
    <property type="entry name" value="Putative Large Serine Recombinase, Chain B, Domain 2"/>
    <property type="match status" value="1"/>
</dbReference>
<evidence type="ECO:0000256" key="2">
    <source>
        <dbReference type="ARBA" id="ARBA00022771"/>
    </source>
</evidence>
<dbReference type="InterPro" id="IPR011011">
    <property type="entry name" value="Znf_FYVE_PHD"/>
</dbReference>
<protein>
    <recommendedName>
        <fullName evidence="4">PHD-type domain-containing protein</fullName>
    </recommendedName>
</protein>
<accession>A0A6C0KQ36</accession>
<dbReference type="InterPro" id="IPR036162">
    <property type="entry name" value="Resolvase-like_N_sf"/>
</dbReference>
<dbReference type="GO" id="GO:0003677">
    <property type="term" value="F:DNA binding"/>
    <property type="evidence" value="ECO:0007669"/>
    <property type="project" value="InterPro"/>
</dbReference>
<organism evidence="5">
    <name type="scientific">viral metagenome</name>
    <dbReference type="NCBI Taxonomy" id="1070528"/>
    <lineage>
        <taxon>unclassified sequences</taxon>
        <taxon>metagenomes</taxon>
        <taxon>organismal metagenomes</taxon>
    </lineage>
</organism>
<dbReference type="InterPro" id="IPR001965">
    <property type="entry name" value="Znf_PHD"/>
</dbReference>
<dbReference type="AlphaFoldDB" id="A0A6C0KQ36"/>
<dbReference type="PANTHER" id="PTHR30461:SF23">
    <property type="entry name" value="DNA RECOMBINASE-RELATED"/>
    <property type="match status" value="1"/>
</dbReference>
<name>A0A6C0KQ36_9ZZZZ</name>
<dbReference type="SUPFAM" id="SSF53041">
    <property type="entry name" value="Resolvase-like"/>
    <property type="match status" value="1"/>
</dbReference>
<dbReference type="InterPro" id="IPR019787">
    <property type="entry name" value="Znf_PHD-finger"/>
</dbReference>
<dbReference type="SMART" id="SM00857">
    <property type="entry name" value="Resolvase"/>
    <property type="match status" value="1"/>
</dbReference>
<feature type="domain" description="PHD-type" evidence="4">
    <location>
        <begin position="260"/>
        <end position="310"/>
    </location>
</feature>
<sequence length="319" mass="36013">MPSTYIYTRVSSKRQGEANHVSLDAQLEKCMTYLDSEPTSVFSETTSGRVLQKQNALMSLVEIVTSGDIIVVYNVSRFTRDAAYGIDLLNDFYKRRISVLSVTEGINSIANRVSFRTKLVEANEESDVISDRVRGATEFIKQHGGYIGVAPYGEMTVRSTEPAIEGGNYHPLILQPNPMEMGVVKRILYHVDNRTHLDDIIESQPDKRLRVGICNLIADMLNDEGIHRRGKQWTSQSVKAIYNKFKDDESLVSSIEEIEGQLCEICQEGHSESGNEMVLCDKCDKGYHINCIHLKKVPKKSFFCSVLCQYSNLSLHMEE</sequence>
<dbReference type="PANTHER" id="PTHR30461">
    <property type="entry name" value="DNA-INVERTASE FROM LAMBDOID PROPHAGE"/>
    <property type="match status" value="1"/>
</dbReference>
<keyword evidence="1" id="KW-0479">Metal-binding</keyword>
<dbReference type="InterPro" id="IPR038109">
    <property type="entry name" value="DNA_bind_recomb_sf"/>
</dbReference>
<reference evidence="5" key="1">
    <citation type="journal article" date="2020" name="Nature">
        <title>Giant virus diversity and host interactions through global metagenomics.</title>
        <authorList>
            <person name="Schulz F."/>
            <person name="Roux S."/>
            <person name="Paez-Espino D."/>
            <person name="Jungbluth S."/>
            <person name="Walsh D.A."/>
            <person name="Denef V.J."/>
            <person name="McMahon K.D."/>
            <person name="Konstantinidis K.T."/>
            <person name="Eloe-Fadrosh E.A."/>
            <person name="Kyrpides N.C."/>
            <person name="Woyke T."/>
        </authorList>
    </citation>
    <scope>NUCLEOTIDE SEQUENCE</scope>
    <source>
        <strain evidence="5">GVMAG-S-3300013014-136</strain>
    </source>
</reference>
<evidence type="ECO:0000259" key="4">
    <source>
        <dbReference type="PROSITE" id="PS50016"/>
    </source>
</evidence>
<dbReference type="Gene3D" id="3.30.40.10">
    <property type="entry name" value="Zinc/RING finger domain, C3HC4 (zinc finger)"/>
    <property type="match status" value="1"/>
</dbReference>
<dbReference type="EMBL" id="MN740961">
    <property type="protein sequence ID" value="QHU20082.1"/>
    <property type="molecule type" value="Genomic_DNA"/>
</dbReference>
<dbReference type="GO" id="GO:0000150">
    <property type="term" value="F:DNA strand exchange activity"/>
    <property type="evidence" value="ECO:0007669"/>
    <property type="project" value="InterPro"/>
</dbReference>
<dbReference type="SMART" id="SM00249">
    <property type="entry name" value="PHD"/>
    <property type="match status" value="1"/>
</dbReference>
<keyword evidence="2" id="KW-0863">Zinc-finger</keyword>
<dbReference type="SUPFAM" id="SSF57903">
    <property type="entry name" value="FYVE/PHD zinc finger"/>
    <property type="match status" value="1"/>
</dbReference>
<proteinExistence type="predicted"/>
<dbReference type="GO" id="GO:0008270">
    <property type="term" value="F:zinc ion binding"/>
    <property type="evidence" value="ECO:0007669"/>
    <property type="project" value="UniProtKB-KW"/>
</dbReference>
<keyword evidence="3" id="KW-0862">Zinc</keyword>
<dbReference type="InterPro" id="IPR006119">
    <property type="entry name" value="Resolv_N"/>
</dbReference>
<dbReference type="InterPro" id="IPR050639">
    <property type="entry name" value="SSR_resolvase"/>
</dbReference>